<dbReference type="AlphaFoldDB" id="A0A5F1YDF9"/>
<reference evidence="2" key="1">
    <citation type="journal article" date="2019" name="PLoS Negl. Trop. Dis.">
        <title>Revisiting the worldwide diversity of Leptospira species in the environment.</title>
        <authorList>
            <person name="Vincent A.T."/>
            <person name="Schiettekatte O."/>
            <person name="Bourhy P."/>
            <person name="Veyrier F.J."/>
            <person name="Picardeau M."/>
        </authorList>
    </citation>
    <scope>NUCLEOTIDE SEQUENCE [LARGE SCALE GENOMIC DNA]</scope>
    <source>
        <strain evidence="2">201800299</strain>
    </source>
</reference>
<evidence type="ECO:0000256" key="1">
    <source>
        <dbReference type="SAM" id="MobiDB-lite"/>
    </source>
</evidence>
<dbReference type="EMBL" id="RQFA01000024">
    <property type="protein sequence ID" value="TGK36180.1"/>
    <property type="molecule type" value="Genomic_DNA"/>
</dbReference>
<accession>A0A5F1YDF9</accession>
<keyword evidence="3" id="KW-1185">Reference proteome</keyword>
<comment type="caution">
    <text evidence="2">The sequence shown here is derived from an EMBL/GenBank/DDBJ whole genome shotgun (WGS) entry which is preliminary data.</text>
</comment>
<protein>
    <recommendedName>
        <fullName evidence="4">DUF5681 domain-containing protein</fullName>
    </recommendedName>
</protein>
<evidence type="ECO:0000313" key="2">
    <source>
        <dbReference type="EMBL" id="TGK36180.1"/>
    </source>
</evidence>
<name>A0A5F1YDF9_9LEPT</name>
<feature type="compositionally biased region" description="Basic residues" evidence="1">
    <location>
        <begin position="1"/>
        <end position="12"/>
    </location>
</feature>
<evidence type="ECO:0000313" key="3">
    <source>
        <dbReference type="Proteomes" id="UP000298277"/>
    </source>
</evidence>
<dbReference type="RefSeq" id="WP_135595509.1">
    <property type="nucleotide sequence ID" value="NZ_RQEZ01000086.1"/>
</dbReference>
<dbReference type="Proteomes" id="UP000298277">
    <property type="component" value="Unassembled WGS sequence"/>
</dbReference>
<organism evidence="2 3">
    <name type="scientific">Leptospira gomenensis</name>
    <dbReference type="NCBI Taxonomy" id="2484974"/>
    <lineage>
        <taxon>Bacteria</taxon>
        <taxon>Pseudomonadati</taxon>
        <taxon>Spirochaetota</taxon>
        <taxon>Spirochaetia</taxon>
        <taxon>Leptospirales</taxon>
        <taxon>Leptospiraceae</taxon>
        <taxon>Leptospira</taxon>
    </lineage>
</organism>
<evidence type="ECO:0008006" key="4">
    <source>
        <dbReference type="Google" id="ProtNLM"/>
    </source>
</evidence>
<gene>
    <name evidence="2" type="ORF">EHQ17_04495</name>
</gene>
<sequence length="158" mass="17119">MSKKPTKQKKPGKKPDQSPPIGKNNPPPETQFQPGNDGHGGGRKPGSLNWKTVVSKLGEEPMPEKFIAKLRKKGWIIPANATRQETLVIGQFYAGAEGDAKAALFISNHSGGNLAEAVDLLNKLNLEKLSETQLKRIANGEDPIQVLIGDFLNTQNSD</sequence>
<feature type="region of interest" description="Disordered" evidence="1">
    <location>
        <begin position="1"/>
        <end position="49"/>
    </location>
</feature>
<proteinExistence type="predicted"/>